<evidence type="ECO:0000259" key="6">
    <source>
        <dbReference type="SMART" id="SM00906"/>
    </source>
</evidence>
<dbReference type="HOGENOM" id="CLU_011003_0_1_1"/>
<evidence type="ECO:0000256" key="2">
    <source>
        <dbReference type="ARBA" id="ARBA00023015"/>
    </source>
</evidence>
<dbReference type="GeneID" id="25411791"/>
<keyword evidence="3" id="KW-0238">DNA-binding</keyword>
<keyword evidence="2" id="KW-0805">Transcription regulation</keyword>
<dbReference type="GO" id="GO:0005634">
    <property type="term" value="C:nucleus"/>
    <property type="evidence" value="ECO:0007669"/>
    <property type="project" value="UniProtKB-SubCell"/>
</dbReference>
<dbReference type="GO" id="GO:0008270">
    <property type="term" value="F:zinc ion binding"/>
    <property type="evidence" value="ECO:0007669"/>
    <property type="project" value="InterPro"/>
</dbReference>
<protein>
    <recommendedName>
        <fullName evidence="6">Xylanolytic transcriptional activator regulatory domain-containing protein</fullName>
    </recommendedName>
</protein>
<keyword evidence="8" id="KW-1185">Reference proteome</keyword>
<dbReference type="PANTHER" id="PTHR31845:SF17">
    <property type="entry name" value="ZN(II)2CYS6 TRANSCRIPTION FACTOR (EUROFUNG)"/>
    <property type="match status" value="1"/>
</dbReference>
<feature type="domain" description="Xylanolytic transcriptional activator regulatory" evidence="6">
    <location>
        <begin position="246"/>
        <end position="320"/>
    </location>
</feature>
<organism evidence="7 8">
    <name type="scientific">Aureobasidium namibiae CBS 147.97</name>
    <dbReference type="NCBI Taxonomy" id="1043004"/>
    <lineage>
        <taxon>Eukaryota</taxon>
        <taxon>Fungi</taxon>
        <taxon>Dikarya</taxon>
        <taxon>Ascomycota</taxon>
        <taxon>Pezizomycotina</taxon>
        <taxon>Dothideomycetes</taxon>
        <taxon>Dothideomycetidae</taxon>
        <taxon>Dothideales</taxon>
        <taxon>Saccotheciaceae</taxon>
        <taxon>Aureobasidium</taxon>
    </lineage>
</organism>
<evidence type="ECO:0000256" key="4">
    <source>
        <dbReference type="ARBA" id="ARBA00023163"/>
    </source>
</evidence>
<reference evidence="7 8" key="1">
    <citation type="journal article" date="2014" name="BMC Genomics">
        <title>Genome sequencing of four Aureobasidium pullulans varieties: biotechnological potential, stress tolerance, and description of new species.</title>
        <authorList>
            <person name="Gostin Ar C."/>
            <person name="Ohm R.A."/>
            <person name="Kogej T."/>
            <person name="Sonjak S."/>
            <person name="Turk M."/>
            <person name="Zajc J."/>
            <person name="Zalar P."/>
            <person name="Grube M."/>
            <person name="Sun H."/>
            <person name="Han J."/>
            <person name="Sharma A."/>
            <person name="Chiniquy J."/>
            <person name="Ngan C.Y."/>
            <person name="Lipzen A."/>
            <person name="Barry K."/>
            <person name="Grigoriev I.V."/>
            <person name="Gunde-Cimerman N."/>
        </authorList>
    </citation>
    <scope>NUCLEOTIDE SEQUENCE [LARGE SCALE GENOMIC DNA]</scope>
    <source>
        <strain evidence="7 8">CBS 147.97</strain>
    </source>
</reference>
<keyword evidence="5" id="KW-0539">Nucleus</keyword>
<evidence type="ECO:0000313" key="7">
    <source>
        <dbReference type="EMBL" id="KEQ70453.1"/>
    </source>
</evidence>
<keyword evidence="4" id="KW-0804">Transcription</keyword>
<dbReference type="InterPro" id="IPR051089">
    <property type="entry name" value="prtT"/>
</dbReference>
<accession>A0A074WBX8</accession>
<dbReference type="AlphaFoldDB" id="A0A074WBX8"/>
<dbReference type="InterPro" id="IPR007219">
    <property type="entry name" value="XnlR_reg_dom"/>
</dbReference>
<dbReference type="SMART" id="SM00906">
    <property type="entry name" value="Fungal_trans"/>
    <property type="match status" value="1"/>
</dbReference>
<dbReference type="PANTHER" id="PTHR31845">
    <property type="entry name" value="FINGER DOMAIN PROTEIN, PUTATIVE-RELATED"/>
    <property type="match status" value="1"/>
</dbReference>
<sequence>MDNNNGEPPCRRCVERGLSCVLNKSLQTLISERSQWKDDMHRDIVNMHGAVQDILKRLSMPALQPLKAPSTDDPQETSPYEDTVVGKVEDVGPSCDNSPKLPPQTESVQNVPIESLYQITRLRSLRAENSGDESKVDEGSDVVSKGIVSLEEAERLTRLYLGRLDHYAYSIANKFTDLQSIRRRSVALTNAILTVAALHDPDSNQLFGPCLRELKRVLSESMFVRRTDREYLRAMCIGSYWLSDISYTLCGHAIRRAMGINLSSNYYRVLNDGSEDAADCLRLWYMLYICDQHLSILYGRPTTIRIDDPSLQGWERYLEVRVAVEQDRRTASQVAIMVIMGSVREFFERHSRNTQTLPQSLTEHIASFDHQIDRWVETWYTHLRRRDDIGDWPSKGVLLHSNLARLHLHSHIFRGLAKIPIPHYFRSSASSAVSAARTIVEVLLSDTDMCAGLVGMPHYLHTMVAFACGFLLQMTTKHDGDLVQRTQVHDLINRLVAQLRLMPTGKYHLVRFMAEGLEKMVEASMRTPTQAAAQLFNGGFQYMNEQHYGTGSTATQMDMLGGTAAAQQNDFGSGNDSFMIPDFGLPNSFLPFEDPVFRTSDFGYL</sequence>
<dbReference type="OrthoDB" id="4060227at2759"/>
<comment type="subcellular location">
    <subcellularLocation>
        <location evidence="1">Nucleus</location>
    </subcellularLocation>
</comment>
<dbReference type="GO" id="GO:0000981">
    <property type="term" value="F:DNA-binding transcription factor activity, RNA polymerase II-specific"/>
    <property type="evidence" value="ECO:0007669"/>
    <property type="project" value="TreeGrafter"/>
</dbReference>
<evidence type="ECO:0000256" key="5">
    <source>
        <dbReference type="ARBA" id="ARBA00023242"/>
    </source>
</evidence>
<dbReference type="GO" id="GO:0006351">
    <property type="term" value="P:DNA-templated transcription"/>
    <property type="evidence" value="ECO:0007669"/>
    <property type="project" value="InterPro"/>
</dbReference>
<dbReference type="CDD" id="cd12148">
    <property type="entry name" value="fungal_TF_MHR"/>
    <property type="match status" value="1"/>
</dbReference>
<evidence type="ECO:0000313" key="8">
    <source>
        <dbReference type="Proteomes" id="UP000027730"/>
    </source>
</evidence>
<name>A0A074WBX8_9PEZI</name>
<proteinExistence type="predicted"/>
<dbReference type="EMBL" id="KL584717">
    <property type="protein sequence ID" value="KEQ70453.1"/>
    <property type="molecule type" value="Genomic_DNA"/>
</dbReference>
<dbReference type="RefSeq" id="XP_013424543.1">
    <property type="nucleotide sequence ID" value="XM_013569089.1"/>
</dbReference>
<dbReference type="Proteomes" id="UP000027730">
    <property type="component" value="Unassembled WGS sequence"/>
</dbReference>
<gene>
    <name evidence="7" type="ORF">M436DRAFT_53515</name>
</gene>
<evidence type="ECO:0000256" key="3">
    <source>
        <dbReference type="ARBA" id="ARBA00023125"/>
    </source>
</evidence>
<dbReference type="GO" id="GO:0000976">
    <property type="term" value="F:transcription cis-regulatory region binding"/>
    <property type="evidence" value="ECO:0007669"/>
    <property type="project" value="TreeGrafter"/>
</dbReference>
<evidence type="ECO:0000256" key="1">
    <source>
        <dbReference type="ARBA" id="ARBA00004123"/>
    </source>
</evidence>